<reference evidence="2 3" key="3">
    <citation type="submission" date="2017-03" db="EMBL/GenBank/DDBJ databases">
        <authorList>
            <person name="Regsiter A."/>
            <person name="William W."/>
        </authorList>
    </citation>
    <scope>NUCLEOTIDE SEQUENCE [LARGE SCALE GENOMIC DNA]</scope>
    <source>
        <strain evidence="2">PRJEB5721</strain>
    </source>
</reference>
<gene>
    <name evidence="2" type="ORF">AFERRI_10596</name>
    <name evidence="1" type="ORF">AFERRI_400313</name>
</gene>
<dbReference type="EMBL" id="LT841305">
    <property type="protein sequence ID" value="SMH64563.1"/>
    <property type="molecule type" value="Genomic_DNA"/>
</dbReference>
<evidence type="ECO:0000313" key="3">
    <source>
        <dbReference type="Proteomes" id="UP000193925"/>
    </source>
</evidence>
<sequence length="86" mass="9864">MQPSPLRWRHRRFCNECHACSYPDKVSQAKNTLPAQWVAELVKEETQDHIWIVALNLYADIVETGKAVPDSIIQLWSGGELKVPLH</sequence>
<dbReference type="Proteomes" id="UP000193925">
    <property type="component" value="Chromosome AFERRI"/>
</dbReference>
<reference evidence="1" key="2">
    <citation type="submission" date="2014-07" db="EMBL/GenBank/DDBJ databases">
        <title>Initial genome analysis of the psychrotolerant acidophile Acidithiobacillus ferrivorans CF27: insights into iron and sulfur oxidation pathways and into biofilm formation.</title>
        <authorList>
            <person name="Talla E."/>
            <person name="Hedrich S."/>
            <person name="Mangenot S."/>
            <person name="Ji B."/>
            <person name="Johnson D.B."/>
            <person name="Barbe V."/>
            <person name="Bonnefoy V."/>
        </authorList>
    </citation>
    <scope>NUCLEOTIDE SEQUENCE [LARGE SCALE GENOMIC DNA]</scope>
    <source>
        <strain evidence="1">CF27</strain>
    </source>
</reference>
<dbReference type="AlphaFoldDB" id="A0A060UPL3"/>
<keyword evidence="3" id="KW-1185">Reference proteome</keyword>
<name>A0A060UPL3_9PROT</name>
<accession>A0A060UPL3</accession>
<evidence type="ECO:0000313" key="1">
    <source>
        <dbReference type="EMBL" id="CDQ10532.1"/>
    </source>
</evidence>
<dbReference type="RefSeq" id="WP_035193056.1">
    <property type="nucleotide sequence ID" value="NZ_CCCS020000035.1"/>
</dbReference>
<reference evidence="1" key="1">
    <citation type="submission" date="2014-03" db="EMBL/GenBank/DDBJ databases">
        <authorList>
            <person name="Genoscope - CEA"/>
        </authorList>
    </citation>
    <scope>NUCLEOTIDE SEQUENCE [LARGE SCALE GENOMIC DNA]</scope>
    <source>
        <strain evidence="1">CF27</strain>
    </source>
</reference>
<proteinExistence type="predicted"/>
<organism evidence="1">
    <name type="scientific">Acidithiobacillus ferrivorans</name>
    <dbReference type="NCBI Taxonomy" id="160808"/>
    <lineage>
        <taxon>Bacteria</taxon>
        <taxon>Pseudomonadati</taxon>
        <taxon>Pseudomonadota</taxon>
        <taxon>Acidithiobacillia</taxon>
        <taxon>Acidithiobacillales</taxon>
        <taxon>Acidithiobacillaceae</taxon>
        <taxon>Acidithiobacillus</taxon>
    </lineage>
</organism>
<evidence type="ECO:0000313" key="2">
    <source>
        <dbReference type="EMBL" id="SMH64563.1"/>
    </source>
</evidence>
<protein>
    <submittedName>
        <fullName evidence="1">Uncharacterized protein</fullName>
    </submittedName>
</protein>
<dbReference type="EMBL" id="CCCS020000035">
    <property type="protein sequence ID" value="CDQ10532.1"/>
    <property type="molecule type" value="Genomic_DNA"/>
</dbReference>